<dbReference type="InParanoid" id="D8UD46"/>
<dbReference type="PANTHER" id="PTHR12381">
    <property type="entry name" value="HETEROGENEOUS NUCLEAR RIBONUCLEOPROTEIN U FAMILY MEMBER"/>
    <property type="match status" value="1"/>
</dbReference>
<protein>
    <recommendedName>
        <fullName evidence="4">SPRY domain-containing protein</fullName>
    </recommendedName>
</protein>
<dbReference type="SUPFAM" id="SSF52540">
    <property type="entry name" value="P-loop containing nucleoside triphosphate hydrolases"/>
    <property type="match status" value="1"/>
</dbReference>
<feature type="compositionally biased region" description="Low complexity" evidence="1">
    <location>
        <begin position="693"/>
        <end position="718"/>
    </location>
</feature>
<dbReference type="OrthoDB" id="445357at2759"/>
<dbReference type="GO" id="GO:0005634">
    <property type="term" value="C:nucleus"/>
    <property type="evidence" value="ECO:0007669"/>
    <property type="project" value="TreeGrafter"/>
</dbReference>
<feature type="compositionally biased region" description="Basic and acidic residues" evidence="1">
    <location>
        <begin position="621"/>
        <end position="630"/>
    </location>
</feature>
<dbReference type="Pfam" id="PF13671">
    <property type="entry name" value="AAA_33"/>
    <property type="match status" value="1"/>
</dbReference>
<gene>
    <name evidence="2" type="ORF">VOLCADRAFT_119430</name>
</gene>
<feature type="compositionally biased region" description="Low complexity" evidence="1">
    <location>
        <begin position="520"/>
        <end position="531"/>
    </location>
</feature>
<dbReference type="STRING" id="3068.D8UD46"/>
<proteinExistence type="predicted"/>
<evidence type="ECO:0000313" key="3">
    <source>
        <dbReference type="Proteomes" id="UP000001058"/>
    </source>
</evidence>
<dbReference type="GeneID" id="9619820"/>
<dbReference type="GO" id="GO:0000380">
    <property type="term" value="P:alternative mRNA splicing, via spliceosome"/>
    <property type="evidence" value="ECO:0007669"/>
    <property type="project" value="TreeGrafter"/>
</dbReference>
<dbReference type="SUPFAM" id="SSF49899">
    <property type="entry name" value="Concanavalin A-like lectins/glucanases"/>
    <property type="match status" value="1"/>
</dbReference>
<feature type="compositionally biased region" description="Low complexity" evidence="1">
    <location>
        <begin position="538"/>
        <end position="554"/>
    </location>
</feature>
<evidence type="ECO:0000313" key="2">
    <source>
        <dbReference type="EMBL" id="EFJ42368.1"/>
    </source>
</evidence>
<dbReference type="EMBL" id="GL378383">
    <property type="protein sequence ID" value="EFJ42368.1"/>
    <property type="molecule type" value="Genomic_DNA"/>
</dbReference>
<dbReference type="PANTHER" id="PTHR12381:SF56">
    <property type="entry name" value="B30.2_SPRY DOMAIN-CONTAINING PROTEIN-RELATED"/>
    <property type="match status" value="1"/>
</dbReference>
<reference evidence="2 3" key="1">
    <citation type="journal article" date="2010" name="Science">
        <title>Genomic analysis of organismal complexity in the multicellular green alga Volvox carteri.</title>
        <authorList>
            <person name="Prochnik S.E."/>
            <person name="Umen J."/>
            <person name="Nedelcu A.M."/>
            <person name="Hallmann A."/>
            <person name="Miller S.M."/>
            <person name="Nishii I."/>
            <person name="Ferris P."/>
            <person name="Kuo A."/>
            <person name="Mitros T."/>
            <person name="Fritz-Laylin L.K."/>
            <person name="Hellsten U."/>
            <person name="Chapman J."/>
            <person name="Simakov O."/>
            <person name="Rensing S.A."/>
            <person name="Terry A."/>
            <person name="Pangilinan J."/>
            <person name="Kapitonov V."/>
            <person name="Jurka J."/>
            <person name="Salamov A."/>
            <person name="Shapiro H."/>
            <person name="Schmutz J."/>
            <person name="Grimwood J."/>
            <person name="Lindquist E."/>
            <person name="Lucas S."/>
            <person name="Grigoriev I.V."/>
            <person name="Schmitt R."/>
            <person name="Kirk D."/>
            <person name="Rokhsar D.S."/>
        </authorList>
    </citation>
    <scope>NUCLEOTIDE SEQUENCE [LARGE SCALE GENOMIC DNA]</scope>
    <source>
        <strain evidence="3">f. Nagariensis / Eve</strain>
    </source>
</reference>
<dbReference type="InterPro" id="IPR027417">
    <property type="entry name" value="P-loop_NTPase"/>
</dbReference>
<keyword evidence="3" id="KW-1185">Reference proteome</keyword>
<dbReference type="Proteomes" id="UP000001058">
    <property type="component" value="Unassembled WGS sequence"/>
</dbReference>
<dbReference type="KEGG" id="vcn:VOLCADRAFT_119430"/>
<dbReference type="InterPro" id="IPR043136">
    <property type="entry name" value="B30.2/SPRY_sf"/>
</dbReference>
<feature type="compositionally biased region" description="Low complexity" evidence="1">
    <location>
        <begin position="744"/>
        <end position="771"/>
    </location>
</feature>
<sequence length="864" mass="92228">MTTDGAATPFLYSVSLNPLDCNLDTILSSDRLSAHTLSEAGCGYCWSGVRANLGIFARGKFFFRVTVGAPRPVNVHNTAALSTAYGIRVGVSRFQTAVEQLGEVPYSWAYCSTGSRASFPGAPTNGSGGDGGGDGGGGYPVFEEAVGPRVVPGDTITLALDLATAPAPGGRQAAAAANTADPAPSAVAEAAAAADANAGEGPQGSLWVAVNGGKLVRLFSLPLPNQPMQAYFPHILLRNLSATADFVGTQSPEPQGTKELQRQRQQQPQPQRHHELPAGLLERGFRPWQEATIVTADCVSTMPPPGQLPPASKCEVLVLTGLPGSGKTTWAARHCAAHPARRYCVLGTQLVLEQMRLSCPRTRRFHYMGKPEEVFALVADTLTRIQARAPATPRNYILDRTHVTSKSRRNAVVPFRAAGFRCASVAVVSTEDKLLAQQKEAFEREGKVVPDEAMAVLRADFTLPNLEEGFDDVQYPLLGVIAALTTVNRQRREARTWLEWRLKVGAKVAGLPGPPPPLPEQQQQQQHVQRQQGEEGQRLQGLQQQQQEMPQRQLDSSGTAEGSGDGTAAVSPIGGTAPVLPSQEAATAAAPAHRTSESGSAAGTVASGLVHNGGGSGGRRGRGEVNRGETMEVSPPPPLPAGPVFPQPPPPLPEEQQLNNADGIEAQASLRGSSPTLPPPPDESPLVPPLPQKQPQMQQWQPQPPSQQHQQFCGAQHQVPATHMQPSTQVSQQHPLVSWDGELWPPRHWQVPQPQQQARGQGMQQQHLLQQSLPAGQLHHPPPSLTSSNSAPLTPQAAPSLPMAPLLVPHQRFQPQQPFPQLGLAPWQPLPQHCGNGGSGAFMPPQHQPQFQPPQLQPTFFGQL</sequence>
<dbReference type="Gene3D" id="3.40.50.300">
    <property type="entry name" value="P-loop containing nucleotide triphosphate hydrolases"/>
    <property type="match status" value="1"/>
</dbReference>
<feature type="compositionally biased region" description="Pro residues" evidence="1">
    <location>
        <begin position="676"/>
        <end position="692"/>
    </location>
</feature>
<feature type="region of interest" description="Disordered" evidence="1">
    <location>
        <begin position="508"/>
        <end position="801"/>
    </location>
</feature>
<accession>D8UD46</accession>
<dbReference type="RefSeq" id="XP_002956601.1">
    <property type="nucleotide sequence ID" value="XM_002956555.1"/>
</dbReference>
<feature type="non-terminal residue" evidence="2">
    <location>
        <position position="864"/>
    </location>
</feature>
<dbReference type="eggNOG" id="KOG2242">
    <property type="taxonomic scope" value="Eukaryota"/>
</dbReference>
<dbReference type="InterPro" id="IPR013320">
    <property type="entry name" value="ConA-like_dom_sf"/>
</dbReference>
<dbReference type="Gene3D" id="2.60.120.920">
    <property type="match status" value="1"/>
</dbReference>
<evidence type="ECO:0008006" key="4">
    <source>
        <dbReference type="Google" id="ProtNLM"/>
    </source>
</evidence>
<feature type="region of interest" description="Disordered" evidence="1">
    <location>
        <begin position="817"/>
        <end position="864"/>
    </location>
</feature>
<feature type="compositionally biased region" description="Pro residues" evidence="1">
    <location>
        <begin position="634"/>
        <end position="653"/>
    </location>
</feature>
<dbReference type="GO" id="GO:0003723">
    <property type="term" value="F:RNA binding"/>
    <property type="evidence" value="ECO:0007669"/>
    <property type="project" value="TreeGrafter"/>
</dbReference>
<organism evidence="3">
    <name type="scientific">Volvox carteri f. nagariensis</name>
    <dbReference type="NCBI Taxonomy" id="3068"/>
    <lineage>
        <taxon>Eukaryota</taxon>
        <taxon>Viridiplantae</taxon>
        <taxon>Chlorophyta</taxon>
        <taxon>core chlorophytes</taxon>
        <taxon>Chlorophyceae</taxon>
        <taxon>CS clade</taxon>
        <taxon>Chlamydomonadales</taxon>
        <taxon>Volvocaceae</taxon>
        <taxon>Volvox</taxon>
    </lineage>
</organism>
<evidence type="ECO:0000256" key="1">
    <source>
        <dbReference type="SAM" id="MobiDB-lite"/>
    </source>
</evidence>
<name>D8UD46_VOLCA</name>
<dbReference type="AlphaFoldDB" id="D8UD46"/>
<feature type="compositionally biased region" description="Polar residues" evidence="1">
    <location>
        <begin position="724"/>
        <end position="735"/>
    </location>
</feature>
<feature type="region of interest" description="Disordered" evidence="1">
    <location>
        <begin position="247"/>
        <end position="273"/>
    </location>
</feature>